<evidence type="ECO:0000256" key="2">
    <source>
        <dbReference type="ARBA" id="ARBA00022797"/>
    </source>
</evidence>
<organism evidence="6 7">
    <name type="scientific">Verruconis gallopava</name>
    <dbReference type="NCBI Taxonomy" id="253628"/>
    <lineage>
        <taxon>Eukaryota</taxon>
        <taxon>Fungi</taxon>
        <taxon>Dikarya</taxon>
        <taxon>Ascomycota</taxon>
        <taxon>Pezizomycotina</taxon>
        <taxon>Dothideomycetes</taxon>
        <taxon>Pleosporomycetidae</taxon>
        <taxon>Venturiales</taxon>
        <taxon>Sympoventuriaceae</taxon>
        <taxon>Verruconis</taxon>
    </lineage>
</organism>
<evidence type="ECO:0000313" key="7">
    <source>
        <dbReference type="Proteomes" id="UP000053259"/>
    </source>
</evidence>
<dbReference type="PANTHER" id="PTHR21661:SF35">
    <property type="entry name" value="EPOXIDE HYDROLASE"/>
    <property type="match status" value="1"/>
</dbReference>
<dbReference type="VEuPathDB" id="FungiDB:PV09_00787"/>
<reference evidence="6 7" key="1">
    <citation type="submission" date="2015-01" db="EMBL/GenBank/DDBJ databases">
        <title>The Genome Sequence of Ochroconis gallopava CBS43764.</title>
        <authorList>
            <consortium name="The Broad Institute Genomics Platform"/>
            <person name="Cuomo C."/>
            <person name="de Hoog S."/>
            <person name="Gorbushina A."/>
            <person name="Stielow B."/>
            <person name="Teixiera M."/>
            <person name="Abouelleil A."/>
            <person name="Chapman S.B."/>
            <person name="Priest M."/>
            <person name="Young S.K."/>
            <person name="Wortman J."/>
            <person name="Nusbaum C."/>
            <person name="Birren B."/>
        </authorList>
    </citation>
    <scope>NUCLEOTIDE SEQUENCE [LARGE SCALE GENOMIC DNA]</scope>
    <source>
        <strain evidence="6 7">CBS 43764</strain>
    </source>
</reference>
<dbReference type="GO" id="GO:0097176">
    <property type="term" value="P:epoxide metabolic process"/>
    <property type="evidence" value="ECO:0007669"/>
    <property type="project" value="TreeGrafter"/>
</dbReference>
<dbReference type="Proteomes" id="UP000053259">
    <property type="component" value="Unassembled WGS sequence"/>
</dbReference>
<dbReference type="STRING" id="253628.A0A0D2AQB5"/>
<keyword evidence="2" id="KW-0058">Aromatic hydrocarbons catabolism</keyword>
<dbReference type="Gene3D" id="3.40.50.1820">
    <property type="entry name" value="alpha/beta hydrolase"/>
    <property type="match status" value="1"/>
</dbReference>
<keyword evidence="7" id="KW-1185">Reference proteome</keyword>
<dbReference type="InterPro" id="IPR029058">
    <property type="entry name" value="AB_hydrolase_fold"/>
</dbReference>
<dbReference type="InterPro" id="IPR016292">
    <property type="entry name" value="Epoxide_hydrolase"/>
</dbReference>
<evidence type="ECO:0000256" key="3">
    <source>
        <dbReference type="ARBA" id="ARBA00022801"/>
    </source>
</evidence>
<feature type="active site" description="Nucleophile" evidence="4">
    <location>
        <position position="177"/>
    </location>
</feature>
<evidence type="ECO:0000313" key="6">
    <source>
        <dbReference type="EMBL" id="KIW08863.1"/>
    </source>
</evidence>
<dbReference type="InterPro" id="IPR010497">
    <property type="entry name" value="Epoxide_hydro_N"/>
</dbReference>
<dbReference type="OrthoDB" id="7130006at2759"/>
<feature type="domain" description="Epoxide hydrolase N-terminal" evidence="5">
    <location>
        <begin position="4"/>
        <end position="112"/>
    </location>
</feature>
<accession>A0A0D2AQB5</accession>
<evidence type="ECO:0000256" key="4">
    <source>
        <dbReference type="PIRSR" id="PIRSR001112-1"/>
    </source>
</evidence>
<dbReference type="InParanoid" id="A0A0D2AQB5"/>
<name>A0A0D2AQB5_9PEZI</name>
<dbReference type="EMBL" id="KN847530">
    <property type="protein sequence ID" value="KIW08863.1"/>
    <property type="molecule type" value="Genomic_DNA"/>
</dbReference>
<sequence length="396" mass="45441">MCASPFKLYVPQPKLDQLKQKLQLTILPDEMQEVGWSQGPPRSEIKRLVEAWIPFDWRASEREINQLPNFQTTINVEGFGNIDIHFIHQRNMDPEAIPLLFVHGWPGSFLEVLKIGEQLAKNPAKPPLFHLVAPSLPNFGFSDGVTKPGFGLAQYAETCHKLMLSLGYSRYATQAGDWGYWITRAIGHRYPHHCVASHYNMVFANAPGWTSQPLLALKAAIIPLSESERRARERSEWFASTSRGYNALQSTKPQTLGYSLADSPVGLLAWLYEKLNDWSDGYPWSDQELLTFVSVYWFSKAGPAAAQRIYYEVNHERDPTYTYQAMLRYMPCVKIGLTYNPKEIEMFPKAYGRTLGRVVYEVENEHGGHFYAHEHPEWLVRDLRHMFGKDINAFGR</sequence>
<evidence type="ECO:0000256" key="1">
    <source>
        <dbReference type="ARBA" id="ARBA00010088"/>
    </source>
</evidence>
<dbReference type="PANTHER" id="PTHR21661">
    <property type="entry name" value="EPOXIDE HYDROLASE 1-RELATED"/>
    <property type="match status" value="1"/>
</dbReference>
<gene>
    <name evidence="6" type="ORF">PV09_00787</name>
</gene>
<comment type="similarity">
    <text evidence="1">Belongs to the peptidase S33 family.</text>
</comment>
<proteinExistence type="inferred from homology"/>
<feature type="active site" description="Proton acceptor" evidence="4">
    <location>
        <position position="369"/>
    </location>
</feature>
<dbReference type="InterPro" id="IPR000639">
    <property type="entry name" value="Epox_hydrolase-like"/>
</dbReference>
<dbReference type="RefSeq" id="XP_016218732.1">
    <property type="nucleotide sequence ID" value="XM_016353579.1"/>
</dbReference>
<dbReference type="AlphaFoldDB" id="A0A0D2AQB5"/>
<keyword evidence="3" id="KW-0378">Hydrolase</keyword>
<evidence type="ECO:0000259" key="5">
    <source>
        <dbReference type="Pfam" id="PF06441"/>
    </source>
</evidence>
<feature type="active site" description="Proton donor" evidence="4">
    <location>
        <position position="310"/>
    </location>
</feature>
<dbReference type="GO" id="GO:0004301">
    <property type="term" value="F:epoxide hydrolase activity"/>
    <property type="evidence" value="ECO:0007669"/>
    <property type="project" value="TreeGrafter"/>
</dbReference>
<dbReference type="SUPFAM" id="SSF53474">
    <property type="entry name" value="alpha/beta-Hydrolases"/>
    <property type="match status" value="1"/>
</dbReference>
<dbReference type="PIRSF" id="PIRSF001112">
    <property type="entry name" value="Epoxide_hydrolase"/>
    <property type="match status" value="1"/>
</dbReference>
<dbReference type="PRINTS" id="PR00412">
    <property type="entry name" value="EPOXHYDRLASE"/>
</dbReference>
<dbReference type="Pfam" id="PF06441">
    <property type="entry name" value="EHN"/>
    <property type="match status" value="1"/>
</dbReference>
<dbReference type="GeneID" id="27308760"/>
<protein>
    <recommendedName>
        <fullName evidence="5">Epoxide hydrolase N-terminal domain-containing protein</fullName>
    </recommendedName>
</protein>
<dbReference type="HOGENOM" id="CLU_019414_0_2_1"/>